<evidence type="ECO:0000256" key="1">
    <source>
        <dbReference type="SAM" id="MobiDB-lite"/>
    </source>
</evidence>
<dbReference type="PANTHER" id="PTHR13490">
    <property type="entry name" value="MITOCHONDRIAL 28S RIBOSOMAL PROTEIN S28"/>
    <property type="match status" value="1"/>
</dbReference>
<dbReference type="AlphaFoldDB" id="A0A1Y2B9A6"/>
<accession>A0A1Y2B9A6</accession>
<sequence length="294" mass="33058">MISSTMSSSLSIKSSITQPLRLFSTSSRVTAGRRLPPYPLTQQDATARRRADAERGKREEDALESFALDDVPTTIYMRLEKIKEVYELHEKVEIHRQLLQEQRRPFQPPTAPIRITSTVDLTFPDVPIANKRVLLAPVAALPLSSPDAIHRFKLLAGPRWSPGRPGEKEMEYEGNKGYNAGDEKLGREGWIKISEATYPSARMNRKSASDILDRLIATANDEKSQLATDIPIDMRHLLARQRRRNIHGVRGTVARVEAQNSRPHTVGHVKGFPVEWLSPEARDKVRGLAKSTTT</sequence>
<dbReference type="InParanoid" id="A0A1Y2B9A6"/>
<dbReference type="OrthoDB" id="283424at2759"/>
<dbReference type="GO" id="GO:0005763">
    <property type="term" value="C:mitochondrial small ribosomal subunit"/>
    <property type="evidence" value="ECO:0007669"/>
    <property type="project" value="TreeGrafter"/>
</dbReference>
<dbReference type="InterPro" id="IPR039848">
    <property type="entry name" value="Ribosomal_mS35_mt"/>
</dbReference>
<feature type="domain" description="Small ribosomal subunit protein mS35 mitochondrial conserved" evidence="2">
    <location>
        <begin position="106"/>
        <end position="245"/>
    </location>
</feature>
<organism evidence="3 4">
    <name type="scientific">Naematelia encephala</name>
    <dbReference type="NCBI Taxonomy" id="71784"/>
    <lineage>
        <taxon>Eukaryota</taxon>
        <taxon>Fungi</taxon>
        <taxon>Dikarya</taxon>
        <taxon>Basidiomycota</taxon>
        <taxon>Agaricomycotina</taxon>
        <taxon>Tremellomycetes</taxon>
        <taxon>Tremellales</taxon>
        <taxon>Naemateliaceae</taxon>
        <taxon>Naematelia</taxon>
    </lineage>
</organism>
<reference evidence="3 4" key="1">
    <citation type="submission" date="2016-07" db="EMBL/GenBank/DDBJ databases">
        <title>Pervasive Adenine N6-methylation of Active Genes in Fungi.</title>
        <authorList>
            <consortium name="DOE Joint Genome Institute"/>
            <person name="Mondo S.J."/>
            <person name="Dannebaum R.O."/>
            <person name="Kuo R.C."/>
            <person name="Labutti K."/>
            <person name="Haridas S."/>
            <person name="Kuo A."/>
            <person name="Salamov A."/>
            <person name="Ahrendt S.R."/>
            <person name="Lipzen A."/>
            <person name="Sullivan W."/>
            <person name="Andreopoulos W.B."/>
            <person name="Clum A."/>
            <person name="Lindquist E."/>
            <person name="Daum C."/>
            <person name="Ramamoorthy G.K."/>
            <person name="Gryganskyi A."/>
            <person name="Culley D."/>
            <person name="Magnuson J.K."/>
            <person name="James T.Y."/>
            <person name="O'Malley M.A."/>
            <person name="Stajich J.E."/>
            <person name="Spatafora J.W."/>
            <person name="Visel A."/>
            <person name="Grigoriev I.V."/>
        </authorList>
    </citation>
    <scope>NUCLEOTIDE SEQUENCE [LARGE SCALE GENOMIC DNA]</scope>
    <source>
        <strain evidence="3 4">68-887.2</strain>
    </source>
</reference>
<dbReference type="Pfam" id="PF10213">
    <property type="entry name" value="MRP-S28"/>
    <property type="match status" value="1"/>
</dbReference>
<dbReference type="PANTHER" id="PTHR13490:SF0">
    <property type="entry name" value="SMALL RIBOSOMAL SUBUNIT PROTEIN MS35"/>
    <property type="match status" value="1"/>
</dbReference>
<dbReference type="STRING" id="71784.A0A1Y2B9A6"/>
<dbReference type="GO" id="GO:0032543">
    <property type="term" value="P:mitochondrial translation"/>
    <property type="evidence" value="ECO:0007669"/>
    <property type="project" value="InterPro"/>
</dbReference>
<comment type="caution">
    <text evidence="3">The sequence shown here is derived from an EMBL/GenBank/DDBJ whole genome shotgun (WGS) entry which is preliminary data.</text>
</comment>
<dbReference type="GO" id="GO:0003735">
    <property type="term" value="F:structural constituent of ribosome"/>
    <property type="evidence" value="ECO:0007669"/>
    <property type="project" value="InterPro"/>
</dbReference>
<feature type="region of interest" description="Disordered" evidence="1">
    <location>
        <begin position="31"/>
        <end position="60"/>
    </location>
</feature>
<feature type="compositionally biased region" description="Basic and acidic residues" evidence="1">
    <location>
        <begin position="46"/>
        <end position="60"/>
    </location>
</feature>
<evidence type="ECO:0000313" key="3">
    <source>
        <dbReference type="EMBL" id="ORY31276.1"/>
    </source>
</evidence>
<keyword evidence="4" id="KW-1185">Reference proteome</keyword>
<dbReference type="Proteomes" id="UP000193986">
    <property type="component" value="Unassembled WGS sequence"/>
</dbReference>
<evidence type="ECO:0000259" key="2">
    <source>
        <dbReference type="Pfam" id="PF10213"/>
    </source>
</evidence>
<protein>
    <submittedName>
        <fullName evidence="3">Mitochondrial ribosomal subunit protein-domain-containing protein</fullName>
    </submittedName>
</protein>
<gene>
    <name evidence="3" type="ORF">BCR39DRAFT_480300</name>
</gene>
<name>A0A1Y2B9A6_9TREE</name>
<evidence type="ECO:0000313" key="4">
    <source>
        <dbReference type="Proteomes" id="UP000193986"/>
    </source>
</evidence>
<dbReference type="EMBL" id="MCFC01000016">
    <property type="protein sequence ID" value="ORY31276.1"/>
    <property type="molecule type" value="Genomic_DNA"/>
</dbReference>
<dbReference type="InterPro" id="IPR019349">
    <property type="entry name" value="Ribosomal_mS35_mit"/>
</dbReference>
<proteinExistence type="predicted"/>